<dbReference type="SUPFAM" id="SSF53850">
    <property type="entry name" value="Periplasmic binding protein-like II"/>
    <property type="match status" value="1"/>
</dbReference>
<dbReference type="Pfam" id="PF03466">
    <property type="entry name" value="LysR_substrate"/>
    <property type="match status" value="1"/>
</dbReference>
<dbReference type="CDD" id="cd08422">
    <property type="entry name" value="PBP2_CrgA_like"/>
    <property type="match status" value="1"/>
</dbReference>
<dbReference type="InterPro" id="IPR036390">
    <property type="entry name" value="WH_DNA-bd_sf"/>
</dbReference>
<dbReference type="Gene3D" id="1.10.10.10">
    <property type="entry name" value="Winged helix-like DNA-binding domain superfamily/Winged helix DNA-binding domain"/>
    <property type="match status" value="1"/>
</dbReference>
<dbReference type="PROSITE" id="PS50931">
    <property type="entry name" value="HTH_LYSR"/>
    <property type="match status" value="1"/>
</dbReference>
<dbReference type="RefSeq" id="WP_000568123.1">
    <property type="nucleotide sequence ID" value="NZ_AP022222.1"/>
</dbReference>
<dbReference type="FunFam" id="1.10.10.10:FF:000001">
    <property type="entry name" value="LysR family transcriptional regulator"/>
    <property type="match status" value="1"/>
</dbReference>
<dbReference type="InterPro" id="IPR058163">
    <property type="entry name" value="LysR-type_TF_proteobact-type"/>
</dbReference>
<evidence type="ECO:0000256" key="1">
    <source>
        <dbReference type="ARBA" id="ARBA00009437"/>
    </source>
</evidence>
<dbReference type="Gene3D" id="3.40.190.290">
    <property type="match status" value="1"/>
</dbReference>
<dbReference type="EMBL" id="RRVG01000013">
    <property type="protein sequence ID" value="RRL46967.1"/>
    <property type="molecule type" value="Genomic_DNA"/>
</dbReference>
<keyword evidence="3" id="KW-0238">DNA-binding</keyword>
<feature type="domain" description="HTH lysR-type" evidence="5">
    <location>
        <begin position="2"/>
        <end position="59"/>
    </location>
</feature>
<keyword evidence="4" id="KW-0804">Transcription</keyword>
<dbReference type="Proteomes" id="UP001223829">
    <property type="component" value="Unassembled WGS sequence"/>
</dbReference>
<evidence type="ECO:0000313" key="9">
    <source>
        <dbReference type="Proteomes" id="UP000272662"/>
    </source>
</evidence>
<keyword evidence="2" id="KW-0805">Transcription regulation</keyword>
<dbReference type="GO" id="GO:0003700">
    <property type="term" value="F:DNA-binding transcription factor activity"/>
    <property type="evidence" value="ECO:0007669"/>
    <property type="project" value="InterPro"/>
</dbReference>
<proteinExistence type="inferred from homology"/>
<evidence type="ECO:0000256" key="3">
    <source>
        <dbReference type="ARBA" id="ARBA00023125"/>
    </source>
</evidence>
<reference evidence="6" key="2">
    <citation type="submission" date="2023-05" db="EMBL/GenBank/DDBJ databases">
        <title>Efficient inhibition of multidrug-resistant Escherichia coli by a new antibiotic combination.</title>
        <authorList>
            <person name="Lin T."/>
        </authorList>
    </citation>
    <scope>NUCLEOTIDE SEQUENCE</scope>
    <source>
        <strain evidence="6">YmmD45</strain>
    </source>
</reference>
<dbReference type="Proteomes" id="UP000272662">
    <property type="component" value="Unassembled WGS sequence"/>
</dbReference>
<evidence type="ECO:0000313" key="7">
    <source>
        <dbReference type="EMBL" id="MDO2575552.1"/>
    </source>
</evidence>
<reference evidence="7" key="3">
    <citation type="submission" date="2023-07" db="EMBL/GenBank/DDBJ databases">
        <title>High risk of intestinal colonization with ESBL-producing Escherichia coli among soldiers of military contingents in specific geographic regions.</title>
        <authorList>
            <person name="Literacka E."/>
        </authorList>
    </citation>
    <scope>NUCLEOTIDE SEQUENCE</scope>
    <source>
        <strain evidence="7">66</strain>
    </source>
</reference>
<comment type="caution">
    <text evidence="8">The sequence shown here is derived from an EMBL/GenBank/DDBJ whole genome shotgun (WGS) entry which is preliminary data.</text>
</comment>
<comment type="similarity">
    <text evidence="1">Belongs to the LysR transcriptional regulatory family.</text>
</comment>
<reference evidence="8 9" key="1">
    <citation type="submission" date="2018-11" db="EMBL/GenBank/DDBJ databases">
        <title>E. coli isolates of the female bladder.</title>
        <authorList>
            <person name="Garretto A."/>
            <person name="Miller-Ensminger T."/>
            <person name="Wolfe A.J."/>
            <person name="Putonti C."/>
        </authorList>
    </citation>
    <scope>NUCLEOTIDE SEQUENCE [LARGE SCALE GENOMIC DNA]</scope>
    <source>
        <strain evidence="8 9">UMB1727</strain>
    </source>
</reference>
<name>A0A135PSV3_ECOLX</name>
<dbReference type="GO" id="GO:0043565">
    <property type="term" value="F:sequence-specific DNA binding"/>
    <property type="evidence" value="ECO:0007669"/>
    <property type="project" value="TreeGrafter"/>
</dbReference>
<sequence length="298" mass="32793">MIDWNDYYYFALIADEGSYSQAALRAGVSKSVLSRRMAALEERLGVRLIQRTTRRLALTAAGEQFAVECRALVAQGERARAVVMAAQESPQGMLRVSAPVFMAETWFGEFVSEFIARWPLAKVQLLAINRPVDMVAEGIDIALVTASGALADSTLHYKKLHTQADILVASSQWLARHPQVKAIDDLNRVDGILRLTNNGGSQWQLMNGDQEITLHPEARLQTNNIRVMLQAVLGGNGVALLPQFACKQGLANGELVRLFAPWSGIPRPLYALFAGRKGMPAIARYFMDELTTRLANGV</sequence>
<dbReference type="Pfam" id="PF00126">
    <property type="entry name" value="HTH_1"/>
    <property type="match status" value="1"/>
</dbReference>
<evidence type="ECO:0000313" key="6">
    <source>
        <dbReference type="EMBL" id="MDK2694942.1"/>
    </source>
</evidence>
<dbReference type="InterPro" id="IPR000847">
    <property type="entry name" value="LysR_HTH_N"/>
</dbReference>
<protein>
    <submittedName>
        <fullName evidence="8">LysR family transcriptional regulator</fullName>
    </submittedName>
</protein>
<evidence type="ECO:0000259" key="5">
    <source>
        <dbReference type="PROSITE" id="PS50931"/>
    </source>
</evidence>
<gene>
    <name evidence="8" type="ORF">DU321_12920</name>
    <name evidence="7" type="ORF">Q2V20_15580</name>
    <name evidence="6" type="ORF">QO046_11155</name>
</gene>
<evidence type="ECO:0000256" key="2">
    <source>
        <dbReference type="ARBA" id="ARBA00023015"/>
    </source>
</evidence>
<dbReference type="Proteomes" id="UP001173661">
    <property type="component" value="Unassembled WGS sequence"/>
</dbReference>
<dbReference type="AlphaFoldDB" id="A0A135PSV3"/>
<dbReference type="PANTHER" id="PTHR30537">
    <property type="entry name" value="HTH-TYPE TRANSCRIPTIONAL REGULATOR"/>
    <property type="match status" value="1"/>
</dbReference>
<dbReference type="EMBL" id="JASMQD010000001">
    <property type="protein sequence ID" value="MDK2694942.1"/>
    <property type="molecule type" value="Genomic_DNA"/>
</dbReference>
<dbReference type="SUPFAM" id="SSF46785">
    <property type="entry name" value="Winged helix' DNA-binding domain"/>
    <property type="match status" value="1"/>
</dbReference>
<evidence type="ECO:0000256" key="4">
    <source>
        <dbReference type="ARBA" id="ARBA00023163"/>
    </source>
</evidence>
<dbReference type="EMBL" id="JAUKXU010000013">
    <property type="protein sequence ID" value="MDO2575552.1"/>
    <property type="molecule type" value="Genomic_DNA"/>
</dbReference>
<dbReference type="GO" id="GO:0006351">
    <property type="term" value="P:DNA-templated transcription"/>
    <property type="evidence" value="ECO:0007669"/>
    <property type="project" value="TreeGrafter"/>
</dbReference>
<dbReference type="PANTHER" id="PTHR30537:SF31">
    <property type="entry name" value="TRANSCRIPTIONAL REGULATOR, LYSR FAMILY"/>
    <property type="match status" value="1"/>
</dbReference>
<organism evidence="8 9">
    <name type="scientific">Escherichia coli</name>
    <dbReference type="NCBI Taxonomy" id="562"/>
    <lineage>
        <taxon>Bacteria</taxon>
        <taxon>Pseudomonadati</taxon>
        <taxon>Pseudomonadota</taxon>
        <taxon>Gammaproteobacteria</taxon>
        <taxon>Enterobacterales</taxon>
        <taxon>Enterobacteriaceae</taxon>
        <taxon>Escherichia</taxon>
    </lineage>
</organism>
<dbReference type="InterPro" id="IPR005119">
    <property type="entry name" value="LysR_subst-bd"/>
</dbReference>
<dbReference type="OMA" id="LKTWHFQ"/>
<dbReference type="InterPro" id="IPR036388">
    <property type="entry name" value="WH-like_DNA-bd_sf"/>
</dbReference>
<accession>A0A135PSV3</accession>
<evidence type="ECO:0000313" key="8">
    <source>
        <dbReference type="EMBL" id="RRL46967.1"/>
    </source>
</evidence>